<sequence length="406" mass="47565">MSKHSMHRKLKLKPVTIDDIDQFNELLRYVFQVTGEEIISSGYEDEDEIVRAKRPILSQADVFGWYNQDELVSQIAIYPCEVNVHGTLYQMGGITGVGTYPEYANMGLVRELIQKALESMRENKQYISYLYPYSIPFYRHKGWEIISDQMSFTLKDTQLPKTVPVKGHVERLEIDDDDVYRVYDQFARNNHGAMIRDRLAWEEYWRWENEEDRFAAVYYNADEDPTGLCFYWISDEIFNIKEMIFINQDARKGIWNFIAAHFSMIESVSGKNYSGEPIAFYLEDSDIVETIQPYYMARIVDVQGFLRNYPFADVCEPFHFVVEDQAAPWNHRIFGINWDDEEHIVITSEPIGPEIQLDIGALTTLLMGYKSVSYLSRLGRIVGSQRALRNLKRIVVSDRVYFSDYF</sequence>
<dbReference type="SUPFAM" id="SSF55729">
    <property type="entry name" value="Acyl-CoA N-acyltransferases (Nat)"/>
    <property type="match status" value="1"/>
</dbReference>
<dbReference type="KEGG" id="eri:EEI45_03170"/>
<dbReference type="PANTHER" id="PTHR37817">
    <property type="entry name" value="N-ACETYLTRANSFERASE EIS"/>
    <property type="match status" value="1"/>
</dbReference>
<dbReference type="RefSeq" id="WP_125164116.1">
    <property type="nucleotide sequence ID" value="NZ_CP034234.1"/>
</dbReference>
<dbReference type="Pfam" id="PF13530">
    <property type="entry name" value="SCP2_2"/>
    <property type="match status" value="1"/>
</dbReference>
<dbReference type="Pfam" id="PF13527">
    <property type="entry name" value="Acetyltransf_9"/>
    <property type="match status" value="1"/>
</dbReference>
<dbReference type="GO" id="GO:0034069">
    <property type="term" value="F:aminoglycoside N-acetyltransferase activity"/>
    <property type="evidence" value="ECO:0007669"/>
    <property type="project" value="TreeGrafter"/>
</dbReference>
<keyword evidence="3" id="KW-1185">Reference proteome</keyword>
<proteinExistence type="predicted"/>
<dbReference type="PANTHER" id="PTHR37817:SF1">
    <property type="entry name" value="N-ACETYLTRANSFERASE EIS"/>
    <property type="match status" value="1"/>
</dbReference>
<organism evidence="2 3">
    <name type="scientific">Erysipelothrix piscisicarius</name>
    <dbReference type="NCBI Taxonomy" id="2485784"/>
    <lineage>
        <taxon>Bacteria</taxon>
        <taxon>Bacillati</taxon>
        <taxon>Bacillota</taxon>
        <taxon>Erysipelotrichia</taxon>
        <taxon>Erysipelotrichales</taxon>
        <taxon>Erysipelotrichaceae</taxon>
        <taxon>Erysipelothrix</taxon>
    </lineage>
</organism>
<dbReference type="GO" id="GO:0030649">
    <property type="term" value="P:aminoglycoside antibiotic catabolic process"/>
    <property type="evidence" value="ECO:0007669"/>
    <property type="project" value="TreeGrafter"/>
</dbReference>
<dbReference type="InterPro" id="IPR041380">
    <property type="entry name" value="Acetyltransf_17"/>
</dbReference>
<evidence type="ECO:0000313" key="2">
    <source>
        <dbReference type="EMBL" id="AZK43907.1"/>
    </source>
</evidence>
<evidence type="ECO:0000259" key="1">
    <source>
        <dbReference type="PROSITE" id="PS51186"/>
    </source>
</evidence>
<dbReference type="PROSITE" id="PS51186">
    <property type="entry name" value="GNAT"/>
    <property type="match status" value="1"/>
</dbReference>
<dbReference type="InterPro" id="IPR016181">
    <property type="entry name" value="Acyl_CoA_acyltransferase"/>
</dbReference>
<gene>
    <name evidence="2" type="ORF">EEI45_03170</name>
</gene>
<protein>
    <submittedName>
        <fullName evidence="2">GNAT family N-acetyltransferase</fullName>
    </submittedName>
</protein>
<dbReference type="InterPro" id="IPR000182">
    <property type="entry name" value="GNAT_dom"/>
</dbReference>
<dbReference type="InterPro" id="IPR051554">
    <property type="entry name" value="Acetyltransferase_Eis"/>
</dbReference>
<dbReference type="Pfam" id="PF17668">
    <property type="entry name" value="Acetyltransf_17"/>
    <property type="match status" value="1"/>
</dbReference>
<dbReference type="Gene3D" id="3.30.1050.10">
    <property type="entry name" value="SCP2 sterol-binding domain"/>
    <property type="match status" value="1"/>
</dbReference>
<evidence type="ECO:0000313" key="3">
    <source>
        <dbReference type="Proteomes" id="UP000278804"/>
    </source>
</evidence>
<feature type="domain" description="N-acetyltransferase" evidence="1">
    <location>
        <begin position="10"/>
        <end position="164"/>
    </location>
</feature>
<dbReference type="AlphaFoldDB" id="A0A3S5HK86"/>
<dbReference type="SUPFAM" id="SSF55718">
    <property type="entry name" value="SCP-like"/>
    <property type="match status" value="1"/>
</dbReference>
<name>A0A3S5HK86_9FIRM</name>
<keyword evidence="2" id="KW-0808">Transferase</keyword>
<reference evidence="2 3" key="1">
    <citation type="journal article" date="2020" name="Int. J. Syst. Evol. Microbiol.">
        <title>Description of Erysipelothrix piscisicarius sp. nov., an emergent fish pathogen, and assessment of virulence using a tiger barb (Puntigrus tetrazona) infection model.</title>
        <authorList>
            <person name="Pomaranski E.K."/>
            <person name="Griffin M.J."/>
            <person name="Camus A.C."/>
            <person name="Armwood A.R."/>
            <person name="Shelley J."/>
            <person name="Waldbieser G.C."/>
            <person name="LaFrentz B.R."/>
            <person name="Garcia J.C."/>
            <person name="Yanong R."/>
            <person name="Soto E."/>
        </authorList>
    </citation>
    <scope>NUCLEOTIDE SEQUENCE [LARGE SCALE GENOMIC DNA]</scope>
    <source>
        <strain evidence="2 3">15TAL0474</strain>
    </source>
</reference>
<dbReference type="EMBL" id="CP034234">
    <property type="protein sequence ID" value="AZK43907.1"/>
    <property type="molecule type" value="Genomic_DNA"/>
</dbReference>
<dbReference type="Gene3D" id="3.40.630.30">
    <property type="match status" value="2"/>
</dbReference>
<accession>A0A3S5HK86</accession>
<dbReference type="InterPro" id="IPR036527">
    <property type="entry name" value="SCP2_sterol-bd_dom_sf"/>
</dbReference>
<dbReference type="InterPro" id="IPR025559">
    <property type="entry name" value="Eis_dom"/>
</dbReference>
<dbReference type="Proteomes" id="UP000278804">
    <property type="component" value="Chromosome"/>
</dbReference>